<organism evidence="12 13">
    <name type="scientific">Synchytrium microbalum</name>
    <dbReference type="NCBI Taxonomy" id="1806994"/>
    <lineage>
        <taxon>Eukaryota</taxon>
        <taxon>Fungi</taxon>
        <taxon>Fungi incertae sedis</taxon>
        <taxon>Chytridiomycota</taxon>
        <taxon>Chytridiomycota incertae sedis</taxon>
        <taxon>Chytridiomycetes</taxon>
        <taxon>Synchytriales</taxon>
        <taxon>Synchytriaceae</taxon>
        <taxon>Synchytrium</taxon>
    </lineage>
</organism>
<comment type="similarity">
    <text evidence="2">Belongs to the peptidase M13 family.</text>
</comment>
<keyword evidence="13" id="KW-1185">Reference proteome</keyword>
<evidence type="ECO:0000256" key="3">
    <source>
        <dbReference type="ARBA" id="ARBA00022670"/>
    </source>
</evidence>
<evidence type="ECO:0000256" key="4">
    <source>
        <dbReference type="ARBA" id="ARBA00022723"/>
    </source>
</evidence>
<keyword evidence="9" id="KW-0472">Membrane</keyword>
<keyword evidence="9" id="KW-0812">Transmembrane</keyword>
<evidence type="ECO:0000256" key="9">
    <source>
        <dbReference type="SAM" id="Phobius"/>
    </source>
</evidence>
<dbReference type="STRING" id="1806994.A0A507BQE1"/>
<dbReference type="InterPro" id="IPR018497">
    <property type="entry name" value="Peptidase_M13_C"/>
</dbReference>
<dbReference type="GO" id="GO:0005886">
    <property type="term" value="C:plasma membrane"/>
    <property type="evidence" value="ECO:0007669"/>
    <property type="project" value="TreeGrafter"/>
</dbReference>
<gene>
    <name evidence="12" type="ORF">SmJEL517_g05220</name>
</gene>
<dbReference type="EMBL" id="QEAO01000044">
    <property type="protein sequence ID" value="TPX31457.1"/>
    <property type="molecule type" value="Genomic_DNA"/>
</dbReference>
<evidence type="ECO:0000256" key="8">
    <source>
        <dbReference type="SAM" id="MobiDB-lite"/>
    </source>
</evidence>
<name>A0A507BQE1_9FUNG</name>
<dbReference type="Proteomes" id="UP000319731">
    <property type="component" value="Unassembled WGS sequence"/>
</dbReference>
<evidence type="ECO:0000256" key="7">
    <source>
        <dbReference type="ARBA" id="ARBA00023049"/>
    </source>
</evidence>
<dbReference type="InterPro" id="IPR008753">
    <property type="entry name" value="Peptidase_M13_N"/>
</dbReference>
<dbReference type="RefSeq" id="XP_031022878.1">
    <property type="nucleotide sequence ID" value="XM_031171146.1"/>
</dbReference>
<dbReference type="Pfam" id="PF01431">
    <property type="entry name" value="Peptidase_M13"/>
    <property type="match status" value="2"/>
</dbReference>
<evidence type="ECO:0000256" key="2">
    <source>
        <dbReference type="ARBA" id="ARBA00007357"/>
    </source>
</evidence>
<dbReference type="GeneID" id="42006443"/>
<dbReference type="GO" id="GO:0004222">
    <property type="term" value="F:metalloendopeptidase activity"/>
    <property type="evidence" value="ECO:0007669"/>
    <property type="project" value="InterPro"/>
</dbReference>
<evidence type="ECO:0000259" key="10">
    <source>
        <dbReference type="Pfam" id="PF01431"/>
    </source>
</evidence>
<keyword evidence="9" id="KW-1133">Transmembrane helix</keyword>
<dbReference type="GO" id="GO:0046872">
    <property type="term" value="F:metal ion binding"/>
    <property type="evidence" value="ECO:0007669"/>
    <property type="project" value="UniProtKB-KW"/>
</dbReference>
<feature type="domain" description="Peptidase M13 C-terminal" evidence="10">
    <location>
        <begin position="550"/>
        <end position="589"/>
    </location>
</feature>
<dbReference type="PANTHER" id="PTHR11733">
    <property type="entry name" value="ZINC METALLOPROTEASE FAMILY M13 NEPRILYSIN-RELATED"/>
    <property type="match status" value="1"/>
</dbReference>
<evidence type="ECO:0008006" key="14">
    <source>
        <dbReference type="Google" id="ProtNLM"/>
    </source>
</evidence>
<evidence type="ECO:0000313" key="12">
    <source>
        <dbReference type="EMBL" id="TPX31457.1"/>
    </source>
</evidence>
<dbReference type="PROSITE" id="PS51885">
    <property type="entry name" value="NEPRILYSIN"/>
    <property type="match status" value="1"/>
</dbReference>
<dbReference type="GO" id="GO:0016485">
    <property type="term" value="P:protein processing"/>
    <property type="evidence" value="ECO:0007669"/>
    <property type="project" value="TreeGrafter"/>
</dbReference>
<accession>A0A507BQE1</accession>
<keyword evidence="6" id="KW-0862">Zinc</keyword>
<evidence type="ECO:0000256" key="6">
    <source>
        <dbReference type="ARBA" id="ARBA00022833"/>
    </source>
</evidence>
<protein>
    <recommendedName>
        <fullName evidence="14">Endothelin-converting enzyme 1</fullName>
    </recommendedName>
</protein>
<keyword evidence="5" id="KW-0378">Hydrolase</keyword>
<dbReference type="InterPro" id="IPR024079">
    <property type="entry name" value="MetalloPept_cat_dom_sf"/>
</dbReference>
<dbReference type="Gene3D" id="3.40.390.10">
    <property type="entry name" value="Collagenase (Catalytic Domain)"/>
    <property type="match status" value="1"/>
</dbReference>
<feature type="domain" description="Peptidase M13 C-terminal" evidence="10">
    <location>
        <begin position="591"/>
        <end position="739"/>
    </location>
</feature>
<feature type="domain" description="Peptidase M13 N-terminal" evidence="11">
    <location>
        <begin position="88"/>
        <end position="490"/>
    </location>
</feature>
<dbReference type="OrthoDB" id="6475849at2759"/>
<dbReference type="Gene3D" id="1.10.1380.10">
    <property type="entry name" value="Neutral endopeptidase , domain2"/>
    <property type="match status" value="1"/>
</dbReference>
<feature type="transmembrane region" description="Helical" evidence="9">
    <location>
        <begin position="34"/>
        <end position="55"/>
    </location>
</feature>
<feature type="region of interest" description="Disordered" evidence="8">
    <location>
        <begin position="1"/>
        <end position="22"/>
    </location>
</feature>
<reference evidence="12 13" key="1">
    <citation type="journal article" date="2019" name="Sci. Rep.">
        <title>Comparative genomics of chytrid fungi reveal insights into the obligate biotrophic and pathogenic lifestyle of Synchytrium endobioticum.</title>
        <authorList>
            <person name="van de Vossenberg B.T.L.H."/>
            <person name="Warris S."/>
            <person name="Nguyen H.D.T."/>
            <person name="van Gent-Pelzer M.P.E."/>
            <person name="Joly D.L."/>
            <person name="van de Geest H.C."/>
            <person name="Bonants P.J.M."/>
            <person name="Smith D.S."/>
            <person name="Levesque C.A."/>
            <person name="van der Lee T.A.J."/>
        </authorList>
    </citation>
    <scope>NUCLEOTIDE SEQUENCE [LARGE SCALE GENOMIC DNA]</scope>
    <source>
        <strain evidence="12 13">JEL517</strain>
    </source>
</reference>
<evidence type="ECO:0000256" key="1">
    <source>
        <dbReference type="ARBA" id="ARBA00001947"/>
    </source>
</evidence>
<dbReference type="AlphaFoldDB" id="A0A507BQE1"/>
<comment type="cofactor">
    <cofactor evidence="1">
        <name>Zn(2+)</name>
        <dbReference type="ChEBI" id="CHEBI:29105"/>
    </cofactor>
</comment>
<dbReference type="InterPro" id="IPR000718">
    <property type="entry name" value="Peptidase_M13"/>
</dbReference>
<comment type="caution">
    <text evidence="12">The sequence shown here is derived from an EMBL/GenBank/DDBJ whole genome shotgun (WGS) entry which is preliminary data.</text>
</comment>
<evidence type="ECO:0000259" key="11">
    <source>
        <dbReference type="Pfam" id="PF05649"/>
    </source>
</evidence>
<dbReference type="Pfam" id="PF05649">
    <property type="entry name" value="Peptidase_M13_N"/>
    <property type="match status" value="1"/>
</dbReference>
<keyword evidence="3" id="KW-0645">Protease</keyword>
<evidence type="ECO:0000313" key="13">
    <source>
        <dbReference type="Proteomes" id="UP000319731"/>
    </source>
</evidence>
<proteinExistence type="inferred from homology"/>
<keyword evidence="4" id="KW-0479">Metal-binding</keyword>
<dbReference type="SUPFAM" id="SSF55486">
    <property type="entry name" value="Metalloproteases ('zincins'), catalytic domain"/>
    <property type="match status" value="1"/>
</dbReference>
<dbReference type="PRINTS" id="PR00786">
    <property type="entry name" value="NEPRILYSIN"/>
</dbReference>
<evidence type="ECO:0000256" key="5">
    <source>
        <dbReference type="ARBA" id="ARBA00022801"/>
    </source>
</evidence>
<keyword evidence="7" id="KW-0482">Metalloprotease</keyword>
<dbReference type="PANTHER" id="PTHR11733:SF167">
    <property type="entry name" value="FI17812P1-RELATED"/>
    <property type="match status" value="1"/>
</dbReference>
<dbReference type="CDD" id="cd08662">
    <property type="entry name" value="M13"/>
    <property type="match status" value="1"/>
</dbReference>
<dbReference type="InterPro" id="IPR042089">
    <property type="entry name" value="Peptidase_M13_dom_2"/>
</dbReference>
<sequence length="742" mass="82641">MSQQRAPDTSEDAPLLENQSSSTRQRFEASSKRAYWIVLAVVLAILGFLALWIVAPGRDQDNEMPCLTAECVVASARIIKAMDATVDPCDDFYEYSCAGWIQSHPLPPSKSRIGTFDDLQDENQLVLKTVLESKYIQDPNLTDPEQQKADKTIFTNIQNLYKSCMNETTIDARGAAPLQALIKQASQYFPLADTKGKISSANFTKAVALWHDYGLGPFFDLYVGPDAKEPEVNVITMTQSGLGLPSKDYYKDDKVLAVYQSGIDEIASLLSLSELVAWNVSGFGAGVVAFEKAVAKVSWDPVDLQTPGLTYNPYNISQLATLSSSIVWDTYFGTRFPKAKFPDVNKPNTVVIVEPPSYYSNLTAVIQSTKPVALQNYMLWHLIKRYAKVSSATIRAPIRKIEAQLTGSLVEPPRYETCLRTVDGIVGMPVGKYFVQKAFGAESKLAVERGIDNVKQSMIDRLQSLPWIDAETRKEAIEKVKTLRRKIGYPDYILNPTDVAAKYNGLIDFQAAKYFENFFKSTEWETQDNLANILKPVDFDEFDMSPATVNAYYNPPLNEIVFPAGILQGGFYGHGVPVYLNYGGIGSVIRLRDWWTNATAVEFEKLATCFVDQYGNYTVLDPSGVPQHLNGELTLGENLADNGIMRSYESYQMELAKDPNTNNLLMPGLTQLSRDQLFYISFAQVWCGTVTPQQSIVRLRTDPHSPGRFRVNGVVSDSPHFAKTFSCPAGSNMNPVDKCLLW</sequence>